<name>A0A6I4T3T5_9SPHN</name>
<comment type="caution">
    <text evidence="2">The sequence shown here is derived from an EMBL/GenBank/DDBJ whole genome shotgun (WGS) entry which is preliminary data.</text>
</comment>
<feature type="transmembrane region" description="Helical" evidence="1">
    <location>
        <begin position="171"/>
        <end position="188"/>
    </location>
</feature>
<organism evidence="2 3">
    <name type="scientific">Altericroceibacterium endophyticum</name>
    <dbReference type="NCBI Taxonomy" id="1808508"/>
    <lineage>
        <taxon>Bacteria</taxon>
        <taxon>Pseudomonadati</taxon>
        <taxon>Pseudomonadota</taxon>
        <taxon>Alphaproteobacteria</taxon>
        <taxon>Sphingomonadales</taxon>
        <taxon>Erythrobacteraceae</taxon>
        <taxon>Altericroceibacterium</taxon>
    </lineage>
</organism>
<dbReference type="RefSeq" id="WP_160736026.1">
    <property type="nucleotide sequence ID" value="NZ_WTYT01000003.1"/>
</dbReference>
<evidence type="ECO:0000313" key="2">
    <source>
        <dbReference type="EMBL" id="MXO65567.1"/>
    </source>
</evidence>
<keyword evidence="1" id="KW-1133">Transmembrane helix</keyword>
<dbReference type="AlphaFoldDB" id="A0A6I4T3T5"/>
<proteinExistence type="predicted"/>
<evidence type="ECO:0000313" key="3">
    <source>
        <dbReference type="Proteomes" id="UP000438476"/>
    </source>
</evidence>
<evidence type="ECO:0000256" key="1">
    <source>
        <dbReference type="SAM" id="Phobius"/>
    </source>
</evidence>
<dbReference type="EMBL" id="WTYT01000003">
    <property type="protein sequence ID" value="MXO65567.1"/>
    <property type="molecule type" value="Genomic_DNA"/>
</dbReference>
<dbReference type="Proteomes" id="UP000438476">
    <property type="component" value="Unassembled WGS sequence"/>
</dbReference>
<keyword evidence="1" id="KW-0472">Membrane</keyword>
<keyword evidence="1" id="KW-0812">Transmembrane</keyword>
<gene>
    <name evidence="2" type="ORF">GRI91_07355</name>
</gene>
<protein>
    <submittedName>
        <fullName evidence="2">Uncharacterized protein</fullName>
    </submittedName>
</protein>
<keyword evidence="3" id="KW-1185">Reference proteome</keyword>
<reference evidence="2 3" key="1">
    <citation type="submission" date="2019-12" db="EMBL/GenBank/DDBJ databases">
        <title>Genomic-based taxomic classification of the family Erythrobacteraceae.</title>
        <authorList>
            <person name="Xu L."/>
        </authorList>
    </citation>
    <scope>NUCLEOTIDE SEQUENCE [LARGE SCALE GENOMIC DNA]</scope>
    <source>
        <strain evidence="2 3">LMG 29518</strain>
    </source>
</reference>
<sequence>MSKHYIDWIWHVRDSVELPAGQSPEEAMDRLEPLFHERGTNYQRNRNRLTFDKKGQPAQDRMSVYDRGELYIEQAASGNQLRYNMVSRAFLFCFLAPLFFLAFAQMNILIGEYQASHEVSQDSEKPDEADETIDLPQNAIDKFLGAPAPEIEAPTDDEEGEGNSGPSPTPAYVFAGIFCVLYAVGRILEAKLVKRLFKRRLAGLDTSPARTSQTPTAPSSAG</sequence>
<dbReference type="OrthoDB" id="7282338at2"/>
<accession>A0A6I4T3T5</accession>
<feature type="transmembrane region" description="Helical" evidence="1">
    <location>
        <begin position="89"/>
        <end position="110"/>
    </location>
</feature>